<name>A0AAN6U4K3_9PEZI</name>
<dbReference type="AlphaFoldDB" id="A0AAN6U4K3"/>
<feature type="non-terminal residue" evidence="2">
    <location>
        <position position="81"/>
    </location>
</feature>
<reference evidence="2" key="2">
    <citation type="submission" date="2023-05" db="EMBL/GenBank/DDBJ databases">
        <authorList>
            <consortium name="Lawrence Berkeley National Laboratory"/>
            <person name="Steindorff A."/>
            <person name="Hensen N."/>
            <person name="Bonometti L."/>
            <person name="Westerberg I."/>
            <person name="Brannstrom I.O."/>
            <person name="Guillou S."/>
            <person name="Cros-Aarteil S."/>
            <person name="Calhoun S."/>
            <person name="Haridas S."/>
            <person name="Kuo A."/>
            <person name="Mondo S."/>
            <person name="Pangilinan J."/>
            <person name="Riley R."/>
            <person name="Labutti K."/>
            <person name="Andreopoulos B."/>
            <person name="Lipzen A."/>
            <person name="Chen C."/>
            <person name="Yanf M."/>
            <person name="Daum C."/>
            <person name="Ng V."/>
            <person name="Clum A."/>
            <person name="Ohm R."/>
            <person name="Martin F."/>
            <person name="Silar P."/>
            <person name="Natvig D."/>
            <person name="Lalanne C."/>
            <person name="Gautier V."/>
            <person name="Ament-Velasquez S.L."/>
            <person name="Kruys A."/>
            <person name="Hutchinson M.I."/>
            <person name="Powell A.J."/>
            <person name="Barry K."/>
            <person name="Miller A.N."/>
            <person name="Grigoriev I.V."/>
            <person name="Debuchy R."/>
            <person name="Gladieux P."/>
            <person name="Thoren M.H."/>
            <person name="Johannesson H."/>
        </authorList>
    </citation>
    <scope>NUCLEOTIDE SEQUENCE</scope>
    <source>
        <strain evidence="2">CBS 731.68</strain>
    </source>
</reference>
<gene>
    <name evidence="2" type="ORF">N657DRAFT_551531</name>
</gene>
<evidence type="ECO:0000313" key="3">
    <source>
        <dbReference type="Proteomes" id="UP001302602"/>
    </source>
</evidence>
<organism evidence="2 3">
    <name type="scientific">Parathielavia appendiculata</name>
    <dbReference type="NCBI Taxonomy" id="2587402"/>
    <lineage>
        <taxon>Eukaryota</taxon>
        <taxon>Fungi</taxon>
        <taxon>Dikarya</taxon>
        <taxon>Ascomycota</taxon>
        <taxon>Pezizomycotina</taxon>
        <taxon>Sordariomycetes</taxon>
        <taxon>Sordariomycetidae</taxon>
        <taxon>Sordariales</taxon>
        <taxon>Chaetomiaceae</taxon>
        <taxon>Parathielavia</taxon>
    </lineage>
</organism>
<dbReference type="Proteomes" id="UP001302602">
    <property type="component" value="Unassembled WGS sequence"/>
</dbReference>
<sequence length="81" mass="9056">MVYYDIATRAQALTLKLIIQLDNRQIEAITGIKPRALNNLANRALERGFDPNGSRPIILDEHVRDAPKTGRSSKQGDKKEA</sequence>
<comment type="caution">
    <text evidence="2">The sequence shown here is derived from an EMBL/GenBank/DDBJ whole genome shotgun (WGS) entry which is preliminary data.</text>
</comment>
<feature type="compositionally biased region" description="Basic and acidic residues" evidence="1">
    <location>
        <begin position="58"/>
        <end position="81"/>
    </location>
</feature>
<feature type="region of interest" description="Disordered" evidence="1">
    <location>
        <begin position="49"/>
        <end position="81"/>
    </location>
</feature>
<evidence type="ECO:0000256" key="1">
    <source>
        <dbReference type="SAM" id="MobiDB-lite"/>
    </source>
</evidence>
<keyword evidence="3" id="KW-1185">Reference proteome</keyword>
<dbReference type="EMBL" id="MU853225">
    <property type="protein sequence ID" value="KAK4126044.1"/>
    <property type="molecule type" value="Genomic_DNA"/>
</dbReference>
<dbReference type="RefSeq" id="XP_062649815.1">
    <property type="nucleotide sequence ID" value="XM_062787907.1"/>
</dbReference>
<accession>A0AAN6U4K3</accession>
<dbReference type="GeneID" id="87824677"/>
<proteinExistence type="predicted"/>
<protein>
    <submittedName>
        <fullName evidence="2">Uncharacterized protein</fullName>
    </submittedName>
</protein>
<reference evidence="2" key="1">
    <citation type="journal article" date="2023" name="Mol. Phylogenet. Evol.">
        <title>Genome-scale phylogeny and comparative genomics of the fungal order Sordariales.</title>
        <authorList>
            <person name="Hensen N."/>
            <person name="Bonometti L."/>
            <person name="Westerberg I."/>
            <person name="Brannstrom I.O."/>
            <person name="Guillou S."/>
            <person name="Cros-Aarteil S."/>
            <person name="Calhoun S."/>
            <person name="Haridas S."/>
            <person name="Kuo A."/>
            <person name="Mondo S."/>
            <person name="Pangilinan J."/>
            <person name="Riley R."/>
            <person name="LaButti K."/>
            <person name="Andreopoulos B."/>
            <person name="Lipzen A."/>
            <person name="Chen C."/>
            <person name="Yan M."/>
            <person name="Daum C."/>
            <person name="Ng V."/>
            <person name="Clum A."/>
            <person name="Steindorff A."/>
            <person name="Ohm R.A."/>
            <person name="Martin F."/>
            <person name="Silar P."/>
            <person name="Natvig D.O."/>
            <person name="Lalanne C."/>
            <person name="Gautier V."/>
            <person name="Ament-Velasquez S.L."/>
            <person name="Kruys A."/>
            <person name="Hutchinson M.I."/>
            <person name="Powell A.J."/>
            <person name="Barry K."/>
            <person name="Miller A.N."/>
            <person name="Grigoriev I.V."/>
            <person name="Debuchy R."/>
            <person name="Gladieux P."/>
            <person name="Hiltunen Thoren M."/>
            <person name="Johannesson H."/>
        </authorList>
    </citation>
    <scope>NUCLEOTIDE SEQUENCE</scope>
    <source>
        <strain evidence="2">CBS 731.68</strain>
    </source>
</reference>
<evidence type="ECO:0000313" key="2">
    <source>
        <dbReference type="EMBL" id="KAK4126044.1"/>
    </source>
</evidence>